<gene>
    <name evidence="3" type="ORF">SAMN05216551_107223</name>
</gene>
<dbReference type="Proteomes" id="UP000243719">
    <property type="component" value="Unassembled WGS sequence"/>
</dbReference>
<name>A0A1H2PS02_9BURK</name>
<dbReference type="GO" id="GO:0016787">
    <property type="term" value="F:hydrolase activity"/>
    <property type="evidence" value="ECO:0007669"/>
    <property type="project" value="UniProtKB-KW"/>
</dbReference>
<proteinExistence type="predicted"/>
<dbReference type="AlphaFoldDB" id="A0A1H2PS02"/>
<sequence length="305" mass="33843">MRDSHSDFVRLRELTVHVRRWEPRDAGTATPTVWLLHGWMDVSASFQFVVDALAGQCRVLAPDARGFGLSDWPVAAGHASHYAFQDYLADLDQLVAHYSPREPIALVGHSMGANVALHYAGVRPARVRRVVALEGFGVGDQPASRAPARLAEWLDQRAQPHAWRTYPSFDALADRLLRDNPRLGAERARLLARQRGVRVGDIVTPRGDPAHRAHAGRPYRLDETLAVWGAVTAPVLLVEGRDSGTLRQLAGDVPEPAFRQRFEALRERRQQWIEDAGHMVHLDQPEAVAASIRAFLLAEDGGGQR</sequence>
<reference evidence="4" key="1">
    <citation type="submission" date="2016-09" db="EMBL/GenBank/DDBJ databases">
        <authorList>
            <person name="Varghese N."/>
            <person name="Submissions S."/>
        </authorList>
    </citation>
    <scope>NUCLEOTIDE SEQUENCE [LARGE SCALE GENOMIC DNA]</scope>
    <source>
        <strain evidence="4">JS23</strain>
    </source>
</reference>
<dbReference type="STRING" id="1770053.SAMN05216551_107223"/>
<dbReference type="GO" id="GO:0016020">
    <property type="term" value="C:membrane"/>
    <property type="evidence" value="ECO:0007669"/>
    <property type="project" value="TreeGrafter"/>
</dbReference>
<dbReference type="SUPFAM" id="SSF53474">
    <property type="entry name" value="alpha/beta-Hydrolases"/>
    <property type="match status" value="1"/>
</dbReference>
<dbReference type="PANTHER" id="PTHR43798">
    <property type="entry name" value="MONOACYLGLYCEROL LIPASE"/>
    <property type="match status" value="1"/>
</dbReference>
<evidence type="ECO:0000313" key="3">
    <source>
        <dbReference type="EMBL" id="SDV49298.1"/>
    </source>
</evidence>
<dbReference type="InterPro" id="IPR029058">
    <property type="entry name" value="AB_hydrolase_fold"/>
</dbReference>
<dbReference type="Gene3D" id="3.40.50.1820">
    <property type="entry name" value="alpha/beta hydrolase"/>
    <property type="match status" value="1"/>
</dbReference>
<dbReference type="RefSeq" id="WP_091909139.1">
    <property type="nucleotide sequence ID" value="NZ_FNLO01000007.1"/>
</dbReference>
<accession>A0A1H2PS02</accession>
<dbReference type="InterPro" id="IPR050266">
    <property type="entry name" value="AB_hydrolase_sf"/>
</dbReference>
<organism evidence="3 4">
    <name type="scientific">Chitinasiproducens palmae</name>
    <dbReference type="NCBI Taxonomy" id="1770053"/>
    <lineage>
        <taxon>Bacteria</taxon>
        <taxon>Pseudomonadati</taxon>
        <taxon>Pseudomonadota</taxon>
        <taxon>Betaproteobacteria</taxon>
        <taxon>Burkholderiales</taxon>
        <taxon>Burkholderiaceae</taxon>
        <taxon>Chitinasiproducens</taxon>
    </lineage>
</organism>
<keyword evidence="4" id="KW-1185">Reference proteome</keyword>
<dbReference type="OrthoDB" id="149912at2"/>
<dbReference type="Pfam" id="PF12697">
    <property type="entry name" value="Abhydrolase_6"/>
    <property type="match status" value="1"/>
</dbReference>
<evidence type="ECO:0000259" key="2">
    <source>
        <dbReference type="Pfam" id="PF12697"/>
    </source>
</evidence>
<evidence type="ECO:0000313" key="4">
    <source>
        <dbReference type="Proteomes" id="UP000243719"/>
    </source>
</evidence>
<dbReference type="PANTHER" id="PTHR43798:SF31">
    <property type="entry name" value="AB HYDROLASE SUPERFAMILY PROTEIN YCLE"/>
    <property type="match status" value="1"/>
</dbReference>
<dbReference type="PRINTS" id="PR00111">
    <property type="entry name" value="ABHYDROLASE"/>
</dbReference>
<dbReference type="InterPro" id="IPR000073">
    <property type="entry name" value="AB_hydrolase_1"/>
</dbReference>
<protein>
    <submittedName>
        <fullName evidence="3">Lysophospholipase, alpha-beta hydrolase superfamily</fullName>
    </submittedName>
</protein>
<dbReference type="EMBL" id="FNLO01000007">
    <property type="protein sequence ID" value="SDV49298.1"/>
    <property type="molecule type" value="Genomic_DNA"/>
</dbReference>
<evidence type="ECO:0000256" key="1">
    <source>
        <dbReference type="ARBA" id="ARBA00022801"/>
    </source>
</evidence>
<keyword evidence="1 3" id="KW-0378">Hydrolase</keyword>
<feature type="domain" description="AB hydrolase-1" evidence="2">
    <location>
        <begin position="35"/>
        <end position="290"/>
    </location>
</feature>